<dbReference type="Proteomes" id="UP000095281">
    <property type="component" value="Unplaced"/>
</dbReference>
<evidence type="ECO:0000313" key="3">
    <source>
        <dbReference type="Proteomes" id="UP000095281"/>
    </source>
</evidence>
<dbReference type="Pfam" id="PF08729">
    <property type="entry name" value="HUN"/>
    <property type="match status" value="1"/>
</dbReference>
<dbReference type="PANTHER" id="PTHR21669:SF28">
    <property type="entry name" value="YEMANUCLEIN"/>
    <property type="match status" value="1"/>
</dbReference>
<organism evidence="3 4">
    <name type="scientific">Meloidogyne hapla</name>
    <name type="common">Root-knot nematode worm</name>
    <dbReference type="NCBI Taxonomy" id="6305"/>
    <lineage>
        <taxon>Eukaryota</taxon>
        <taxon>Metazoa</taxon>
        <taxon>Ecdysozoa</taxon>
        <taxon>Nematoda</taxon>
        <taxon>Chromadorea</taxon>
        <taxon>Rhabditida</taxon>
        <taxon>Tylenchina</taxon>
        <taxon>Tylenchomorpha</taxon>
        <taxon>Tylenchoidea</taxon>
        <taxon>Meloidogynidae</taxon>
        <taxon>Meloidogyninae</taxon>
        <taxon>Meloidogyne</taxon>
    </lineage>
</organism>
<feature type="domain" description="Hpc2-related" evidence="2">
    <location>
        <begin position="106"/>
        <end position="151"/>
    </location>
</feature>
<reference evidence="4" key="1">
    <citation type="submission" date="2016-11" db="UniProtKB">
        <authorList>
            <consortium name="WormBaseParasite"/>
        </authorList>
    </citation>
    <scope>IDENTIFICATION</scope>
</reference>
<dbReference type="GO" id="GO:0006325">
    <property type="term" value="P:chromatin organization"/>
    <property type="evidence" value="ECO:0007669"/>
    <property type="project" value="TreeGrafter"/>
</dbReference>
<dbReference type="InterPro" id="IPR014840">
    <property type="entry name" value="HRD"/>
</dbReference>
<accession>A0A1I8BF32</accession>
<dbReference type="WBParaSite" id="MhA1_Contig213.frz3.gene46">
    <property type="protein sequence ID" value="MhA1_Contig213.frz3.gene46"/>
    <property type="gene ID" value="MhA1_Contig213.frz3.gene46"/>
</dbReference>
<protein>
    <submittedName>
        <fullName evidence="4">HUN domain-containing protein</fullName>
    </submittedName>
</protein>
<dbReference type="AlphaFoldDB" id="A0A1I8BF32"/>
<feature type="compositionally biased region" description="Polar residues" evidence="1">
    <location>
        <begin position="200"/>
        <end position="227"/>
    </location>
</feature>
<keyword evidence="3" id="KW-1185">Reference proteome</keyword>
<dbReference type="GO" id="GO:0005634">
    <property type="term" value="C:nucleus"/>
    <property type="evidence" value="ECO:0007669"/>
    <property type="project" value="TreeGrafter"/>
</dbReference>
<dbReference type="PANTHER" id="PTHR21669">
    <property type="entry name" value="CAPZ-INTERACTING PROTEIN AND RELATED PROTEINS"/>
    <property type="match status" value="1"/>
</dbReference>
<proteinExistence type="predicted"/>
<name>A0A1I8BF32_MELHA</name>
<evidence type="ECO:0000313" key="4">
    <source>
        <dbReference type="WBParaSite" id="MhA1_Contig213.frz3.gene46"/>
    </source>
</evidence>
<sequence>MFPSIGIAKKKKPAEKECTLRVIDFKLFPSTSRNYPRFDFEQVCRELNFDSKKQDIKSDGFRDRDAEEIVRRLEAKYGTGTLNFSSPSTGSKKVKKNKKPLKFVPEDVMDKGLGYVQEDDFIDDTEAYDEWVPTTMDTLKHGHYVNKGPLEFRQLDIETSTSASTSSELESSSSSSDEDDIEICEQTNGEIQKSYPKSIIVNSTPDKGKETSTNIQLENTLNLSTPDQQKEKEDFNNPQIEN</sequence>
<evidence type="ECO:0000259" key="2">
    <source>
        <dbReference type="Pfam" id="PF08729"/>
    </source>
</evidence>
<feature type="region of interest" description="Disordered" evidence="1">
    <location>
        <begin position="159"/>
        <end position="242"/>
    </location>
</feature>
<evidence type="ECO:0000256" key="1">
    <source>
        <dbReference type="SAM" id="MobiDB-lite"/>
    </source>
</evidence>
<feature type="compositionally biased region" description="Low complexity" evidence="1">
    <location>
        <begin position="159"/>
        <end position="175"/>
    </location>
</feature>